<dbReference type="EMBL" id="CP009889">
    <property type="protein sequence ID" value="AIY66593.1"/>
    <property type="molecule type" value="Genomic_DNA"/>
</dbReference>
<evidence type="ECO:0000313" key="2">
    <source>
        <dbReference type="EMBL" id="AIY66593.1"/>
    </source>
</evidence>
<dbReference type="OrthoDB" id="6400115at2"/>
<sequence length="185" mass="20202">MTAHRGFTLIEMILVIVVLGVIAIVAAPKFLSVSRDANVATIKQVAAGLEQLTDSIYAKAVIQHKHKVSNESVVINGVNINTYFGAPQEIWNNALGNLMEGDFSYVGNGYYDLGSSLVSSYQCQQRLCVIDQTPGSYVNNSIQGWGLFIFPKGYRLQDGCYAYYAFAENGSQVTEKVSAWVVQGC</sequence>
<keyword evidence="1" id="KW-0812">Transmembrane</keyword>
<dbReference type="SUPFAM" id="SSF54523">
    <property type="entry name" value="Pili subunits"/>
    <property type="match status" value="1"/>
</dbReference>
<dbReference type="Proteomes" id="UP000030341">
    <property type="component" value="Chromosome 2"/>
</dbReference>
<evidence type="ECO:0000256" key="1">
    <source>
        <dbReference type="SAM" id="Phobius"/>
    </source>
</evidence>
<gene>
    <name evidence="2" type="ORF">OM33_15735</name>
</gene>
<name>A0A0A7EJ79_9GAMM</name>
<reference evidence="2 3" key="1">
    <citation type="submission" date="2014-11" db="EMBL/GenBank/DDBJ databases">
        <title>Complete Genome Sequence of Pseudoalteromonas sp. Strain OCN003 Isolated from Kaneohe Bay, Oahu, Hawaii.</title>
        <authorList>
            <person name="Beurmann S."/>
            <person name="Videau P."/>
            <person name="Ushijima B."/>
            <person name="Smith A.M."/>
            <person name="Aeby G.S."/>
            <person name="Callahan S.M."/>
            <person name="Belcaid M."/>
        </authorList>
    </citation>
    <scope>NUCLEOTIDE SEQUENCE [LARGE SCALE GENOMIC DNA]</scope>
    <source>
        <strain evidence="2 3">OCN003</strain>
    </source>
</reference>
<dbReference type="HOGENOM" id="CLU_098637_3_1_6"/>
<dbReference type="InterPro" id="IPR045584">
    <property type="entry name" value="Pilin-like"/>
</dbReference>
<dbReference type="eggNOG" id="COG2165">
    <property type="taxonomic scope" value="Bacteria"/>
</dbReference>
<dbReference type="Gene3D" id="3.30.700.10">
    <property type="entry name" value="Glycoprotein, Type 4 Pilin"/>
    <property type="match status" value="1"/>
</dbReference>
<dbReference type="PROSITE" id="PS00409">
    <property type="entry name" value="PROKAR_NTER_METHYL"/>
    <property type="match status" value="1"/>
</dbReference>
<keyword evidence="3" id="KW-1185">Reference proteome</keyword>
<feature type="transmembrane region" description="Helical" evidence="1">
    <location>
        <begin position="6"/>
        <end position="27"/>
    </location>
</feature>
<keyword evidence="1" id="KW-0472">Membrane</keyword>
<proteinExistence type="predicted"/>
<keyword evidence="1" id="KW-1133">Transmembrane helix</keyword>
<protein>
    <submittedName>
        <fullName evidence="2">Uncharacterized protein</fullName>
    </submittedName>
</protein>
<dbReference type="STRING" id="1348114.OM33_15735"/>
<dbReference type="NCBIfam" id="TIGR02532">
    <property type="entry name" value="IV_pilin_GFxxxE"/>
    <property type="match status" value="1"/>
</dbReference>
<accession>A0A0A7EJ79</accession>
<dbReference type="KEGG" id="pseo:OM33_15735"/>
<dbReference type="RefSeq" id="WP_040134944.1">
    <property type="nucleotide sequence ID" value="NZ_CP009889.1"/>
</dbReference>
<dbReference type="AlphaFoldDB" id="A0A0A7EJ79"/>
<organism evidence="2 3">
    <name type="scientific">Pseudoalteromonas piratica</name>
    <dbReference type="NCBI Taxonomy" id="1348114"/>
    <lineage>
        <taxon>Bacteria</taxon>
        <taxon>Pseudomonadati</taxon>
        <taxon>Pseudomonadota</taxon>
        <taxon>Gammaproteobacteria</taxon>
        <taxon>Alteromonadales</taxon>
        <taxon>Pseudoalteromonadaceae</taxon>
        <taxon>Pseudoalteromonas</taxon>
    </lineage>
</organism>
<dbReference type="Pfam" id="PF07963">
    <property type="entry name" value="N_methyl"/>
    <property type="match status" value="1"/>
</dbReference>
<dbReference type="InterPro" id="IPR012902">
    <property type="entry name" value="N_methyl_site"/>
</dbReference>
<evidence type="ECO:0000313" key="3">
    <source>
        <dbReference type="Proteomes" id="UP000030341"/>
    </source>
</evidence>